<feature type="transmembrane region" description="Helical" evidence="8">
    <location>
        <begin position="204"/>
        <end position="222"/>
    </location>
</feature>
<feature type="transmembrane region" description="Helical" evidence="8">
    <location>
        <begin position="242"/>
        <end position="261"/>
    </location>
</feature>
<keyword evidence="4 8" id="KW-0812">Transmembrane</keyword>
<evidence type="ECO:0000256" key="2">
    <source>
        <dbReference type="ARBA" id="ARBA00008974"/>
    </source>
</evidence>
<evidence type="ECO:0000256" key="8">
    <source>
        <dbReference type="SAM" id="Phobius"/>
    </source>
</evidence>
<feature type="transmembrane region" description="Helical" evidence="8">
    <location>
        <begin position="174"/>
        <end position="195"/>
    </location>
</feature>
<protein>
    <submittedName>
        <fullName evidence="9">Purine-cytosine permease-like protein</fullName>
    </submittedName>
</protein>
<evidence type="ECO:0000256" key="3">
    <source>
        <dbReference type="ARBA" id="ARBA00022448"/>
    </source>
</evidence>
<dbReference type="PROSITE" id="PS01307">
    <property type="entry name" value="MOTA"/>
    <property type="match status" value="1"/>
</dbReference>
<dbReference type="PIRSF" id="PIRSF002744">
    <property type="entry name" value="Pur-cyt_permease"/>
    <property type="match status" value="1"/>
</dbReference>
<feature type="transmembrane region" description="Helical" evidence="8">
    <location>
        <begin position="64"/>
        <end position="84"/>
    </location>
</feature>
<name>A0A4R2QVC0_9PSEU</name>
<dbReference type="EMBL" id="SLXQ01000003">
    <property type="protein sequence ID" value="TCP53992.1"/>
    <property type="molecule type" value="Genomic_DNA"/>
</dbReference>
<feature type="transmembrane region" description="Helical" evidence="8">
    <location>
        <begin position="387"/>
        <end position="408"/>
    </location>
</feature>
<dbReference type="PANTHER" id="PTHR31806:SF1">
    <property type="entry name" value="PURINE-CYTOSINE PERMEASE FCY2-RELATED"/>
    <property type="match status" value="1"/>
</dbReference>
<organism evidence="9 10">
    <name type="scientific">Tamaricihabitans halophyticus</name>
    <dbReference type="NCBI Taxonomy" id="1262583"/>
    <lineage>
        <taxon>Bacteria</taxon>
        <taxon>Bacillati</taxon>
        <taxon>Actinomycetota</taxon>
        <taxon>Actinomycetes</taxon>
        <taxon>Pseudonocardiales</taxon>
        <taxon>Pseudonocardiaceae</taxon>
        <taxon>Tamaricihabitans</taxon>
    </lineage>
</organism>
<evidence type="ECO:0000256" key="6">
    <source>
        <dbReference type="ARBA" id="ARBA00023136"/>
    </source>
</evidence>
<dbReference type="GO" id="GO:0022857">
    <property type="term" value="F:transmembrane transporter activity"/>
    <property type="evidence" value="ECO:0007669"/>
    <property type="project" value="InterPro"/>
</dbReference>
<evidence type="ECO:0000256" key="5">
    <source>
        <dbReference type="ARBA" id="ARBA00022989"/>
    </source>
</evidence>
<feature type="transmembrane region" description="Helical" evidence="8">
    <location>
        <begin position="318"/>
        <end position="341"/>
    </location>
</feature>
<keyword evidence="10" id="KW-1185">Reference proteome</keyword>
<keyword evidence="6 7" id="KW-0472">Membrane</keyword>
<reference evidence="9 10" key="1">
    <citation type="submission" date="2019-03" db="EMBL/GenBank/DDBJ databases">
        <title>Genomic Encyclopedia of Type Strains, Phase IV (KMG-IV): sequencing the most valuable type-strain genomes for metagenomic binning, comparative biology and taxonomic classification.</title>
        <authorList>
            <person name="Goeker M."/>
        </authorList>
    </citation>
    <scope>NUCLEOTIDE SEQUENCE [LARGE SCALE GENOMIC DNA]</scope>
    <source>
        <strain evidence="9 10">DSM 45765</strain>
    </source>
</reference>
<comment type="similarity">
    <text evidence="2 7">Belongs to the purine-cytosine permease (2.A.39) family.</text>
</comment>
<feature type="transmembrane region" description="Helical" evidence="8">
    <location>
        <begin position="467"/>
        <end position="488"/>
    </location>
</feature>
<proteinExistence type="inferred from homology"/>
<gene>
    <name evidence="9" type="ORF">EV191_10332</name>
</gene>
<dbReference type="PANTHER" id="PTHR31806">
    <property type="entry name" value="PURINE-CYTOSINE PERMEASE FCY2-RELATED"/>
    <property type="match status" value="1"/>
</dbReference>
<dbReference type="AlphaFoldDB" id="A0A4R2QVC0"/>
<keyword evidence="5 8" id="KW-1133">Transmembrane helix</keyword>
<dbReference type="Proteomes" id="UP000294911">
    <property type="component" value="Unassembled WGS sequence"/>
</dbReference>
<dbReference type="Gene3D" id="1.10.4160.10">
    <property type="entry name" value="Hydantoin permease"/>
    <property type="match status" value="1"/>
</dbReference>
<dbReference type="GO" id="GO:0005886">
    <property type="term" value="C:plasma membrane"/>
    <property type="evidence" value="ECO:0007669"/>
    <property type="project" value="TreeGrafter"/>
</dbReference>
<dbReference type="InterPro" id="IPR026030">
    <property type="entry name" value="Pur-cyt_permease_Fcy2/21/22"/>
</dbReference>
<feature type="transmembrane region" description="Helical" evidence="8">
    <location>
        <begin position="361"/>
        <end position="381"/>
    </location>
</feature>
<evidence type="ECO:0000313" key="10">
    <source>
        <dbReference type="Proteomes" id="UP000294911"/>
    </source>
</evidence>
<evidence type="ECO:0000256" key="1">
    <source>
        <dbReference type="ARBA" id="ARBA00004141"/>
    </source>
</evidence>
<evidence type="ECO:0000256" key="4">
    <source>
        <dbReference type="ARBA" id="ARBA00022692"/>
    </source>
</evidence>
<accession>A0A4R2QVC0</accession>
<dbReference type="InterPro" id="IPR001248">
    <property type="entry name" value="Pur-cyt_permease"/>
</dbReference>
<evidence type="ECO:0000256" key="7">
    <source>
        <dbReference type="PIRNR" id="PIRNR002744"/>
    </source>
</evidence>
<feature type="transmembrane region" description="Helical" evidence="8">
    <location>
        <begin position="90"/>
        <end position="113"/>
    </location>
</feature>
<feature type="transmembrane region" description="Helical" evidence="8">
    <location>
        <begin position="134"/>
        <end position="154"/>
    </location>
</feature>
<keyword evidence="3 7" id="KW-0813">Transport</keyword>
<comment type="caution">
    <text evidence="9">The sequence shown here is derived from an EMBL/GenBank/DDBJ whole genome shotgun (WGS) entry which is preliminary data.</text>
</comment>
<dbReference type="Pfam" id="PF02133">
    <property type="entry name" value="Transp_cyt_pur"/>
    <property type="match status" value="1"/>
</dbReference>
<feature type="transmembrane region" description="Helical" evidence="8">
    <location>
        <begin position="441"/>
        <end position="461"/>
    </location>
</feature>
<sequence length="539" mass="57344">MVGVAAFVLPLCRQTSSGARRRQHHGQIDIGSNMSQRAIEIEVHGVEPIPEAERTSTPWHLFRLSFGGANTFATIILGSLPIAYGLGFLAALSATVVGVLIGALILAPMALFGPKNHTNNAVSSGAHFGVVGRIVGSFLSLLTAVAFFSISVWVSGDALTGAVRRLFGVDGGDLLRGFAYGVIAVTTLIVCIYGYRLMLAVNRVAVFACSAVMLLGFFAYAGDFDPTFAGQGGYALGDFWPTWVLAVLTTMANPISFGAFLGDWSRYIPDSVPKPKVFAAPLAAQLATLLPFGFGVVTATLVADPNDYVVGLTLISPLWYAFPLIVVALIGGLSTGTTALYGTGLDFSSMFPRLSRVRATALVGSIAVAFIFLGSFVFNVVASINAFVTLILLCTSPWMMIMIIGYWVRRGYYLPDDLQVFNRGQQGGTYWYTRGVNWRAMAAWIPATTIGLLMANTPLIVGPFAGIAGGVDISLVATLIVAALLYLVTLQLFPEPRAVFGPAGPRLVRAGSQQVAAIRAVRPRTERRADRPANPAPPR</sequence>
<dbReference type="InterPro" id="IPR000540">
    <property type="entry name" value="Flag_MotA_CS"/>
</dbReference>
<feature type="transmembrane region" description="Helical" evidence="8">
    <location>
        <begin position="282"/>
        <end position="303"/>
    </location>
</feature>
<comment type="subcellular location">
    <subcellularLocation>
        <location evidence="1">Membrane</location>
        <topology evidence="1">Multi-pass membrane protein</topology>
    </subcellularLocation>
</comment>
<evidence type="ECO:0000313" key="9">
    <source>
        <dbReference type="EMBL" id="TCP53992.1"/>
    </source>
</evidence>